<evidence type="ECO:0000256" key="6">
    <source>
        <dbReference type="RuleBase" id="RU004468"/>
    </source>
</evidence>
<sequence>MTTNTQFPHDFLWGGAIAANQVEGSYLTDGKGLSTSDMLPNGILSPHQTRAERTAGIKDLAIDFYHRYPEDIALFKEMGFTCLRLSIAWTRIFPNGDELEPNQAGLEYYDKIFAELAAHNITPFVTLSHYEMPYALVENYNGWGNRKLIEFFTRYARTVFERYKDSVKLWLTFNEINMSLHAPFTGVGLQEDASEQAIFQAIHHQLVASAQTVQLCHEIIPDAKIGNMLLGALAYPHTCNPDDVIAAMHENNQWLFFGDVQTRGRYPGYMLRYFRDNNISIEMEQGDVDTLAAASVDFISFSYYASGCASAREQEKEVGNIIAGVPNPYLEKSQWGWLIDPKGLRILLNFLHDRYQKPLFIVENGLGARDEITADGEIIDDYRIAYLNDHLVQAREAIEDGIELMGYTTWGPIDLVANSTAEMSKRYGFIHVDRDNEGNGDLTRLRKKSFYWYQEVIKTQGGSLTVTSAD</sequence>
<dbReference type="EC" id="3.2.1.86" evidence="7"/>
<dbReference type="PATRIC" id="fig|45658.7.peg.4067"/>
<protein>
    <submittedName>
        <fullName evidence="7">6-phospho-beta-glucosidase</fullName>
        <ecNumber evidence="7">3.2.1.86</ecNumber>
    </submittedName>
</protein>
<evidence type="ECO:0000256" key="1">
    <source>
        <dbReference type="ARBA" id="ARBA00010838"/>
    </source>
</evidence>
<evidence type="ECO:0000256" key="2">
    <source>
        <dbReference type="ARBA" id="ARBA00022801"/>
    </source>
</evidence>
<dbReference type="EMBL" id="CP016415">
    <property type="protein sequence ID" value="ANU39130.1"/>
    <property type="molecule type" value="Genomic_DNA"/>
</dbReference>
<evidence type="ECO:0000256" key="3">
    <source>
        <dbReference type="ARBA" id="ARBA00023295"/>
    </source>
</evidence>
<dbReference type="InterPro" id="IPR033132">
    <property type="entry name" value="GH_1_N_CS"/>
</dbReference>
<dbReference type="RefSeq" id="WP_065546693.1">
    <property type="nucleotide sequence ID" value="NZ_CP016415.1"/>
</dbReference>
<dbReference type="AlphaFoldDB" id="A0A1C7FGM3"/>
<reference evidence="7 8" key="1">
    <citation type="submission" date="2016-07" db="EMBL/GenBank/DDBJ databases">
        <title>Genome sequencing of Vibrio scophthalmi strain VS-05, an isolated from Paralichthys olivaceus.</title>
        <authorList>
            <person name="Han H.-J."/>
        </authorList>
    </citation>
    <scope>NUCLEOTIDE SEQUENCE [LARGE SCALE GENOMIC DNA]</scope>
    <source>
        <strain evidence="7 8">VS-05</strain>
    </source>
</reference>
<organism evidence="7 8">
    <name type="scientific">Vibrio scophthalmi</name>
    <dbReference type="NCBI Taxonomy" id="45658"/>
    <lineage>
        <taxon>Bacteria</taxon>
        <taxon>Pseudomonadati</taxon>
        <taxon>Pseudomonadota</taxon>
        <taxon>Gammaproteobacteria</taxon>
        <taxon>Vibrionales</taxon>
        <taxon>Vibrionaceae</taxon>
        <taxon>Vibrio</taxon>
    </lineage>
</organism>
<dbReference type="PANTHER" id="PTHR10353:SF122">
    <property type="entry name" value="6-PHOSPHO-BETA-GLUCOSIDASE ASCB-RELATED"/>
    <property type="match status" value="1"/>
</dbReference>
<dbReference type="InterPro" id="IPR001360">
    <property type="entry name" value="Glyco_hydro_1"/>
</dbReference>
<accession>A0A1C7FGM3</accession>
<dbReference type="Gene3D" id="3.20.20.80">
    <property type="entry name" value="Glycosidases"/>
    <property type="match status" value="1"/>
</dbReference>
<comment type="similarity">
    <text evidence="1 5">Belongs to the glycosyl hydrolase 1 family.</text>
</comment>
<dbReference type="PROSITE" id="PS00653">
    <property type="entry name" value="GLYCOSYL_HYDROL_F1_2"/>
    <property type="match status" value="1"/>
</dbReference>
<proteinExistence type="inferred from homology"/>
<dbReference type="Pfam" id="PF00232">
    <property type="entry name" value="Glyco_hydro_1"/>
    <property type="match status" value="1"/>
</dbReference>
<dbReference type="GO" id="GO:0008706">
    <property type="term" value="F:6-phospho-beta-glucosidase activity"/>
    <property type="evidence" value="ECO:0007669"/>
    <property type="project" value="UniProtKB-EC"/>
</dbReference>
<dbReference type="SUPFAM" id="SSF51445">
    <property type="entry name" value="(Trans)glycosidases"/>
    <property type="match status" value="1"/>
</dbReference>
<dbReference type="STRING" id="45658.VSVS12_03096"/>
<dbReference type="GeneID" id="96874299"/>
<dbReference type="NCBIfam" id="NF007356">
    <property type="entry name" value="PRK09852.1"/>
    <property type="match status" value="1"/>
</dbReference>
<keyword evidence="3 6" id="KW-0326">Glycosidase</keyword>
<dbReference type="InterPro" id="IPR018120">
    <property type="entry name" value="Glyco_hydro_1_AS"/>
</dbReference>
<dbReference type="InterPro" id="IPR017853">
    <property type="entry name" value="GH"/>
</dbReference>
<dbReference type="PRINTS" id="PR00131">
    <property type="entry name" value="GLHYDRLASE1"/>
</dbReference>
<evidence type="ECO:0000313" key="8">
    <source>
        <dbReference type="Proteomes" id="UP000092528"/>
    </source>
</evidence>
<dbReference type="Proteomes" id="UP000092528">
    <property type="component" value="Chromosome 2"/>
</dbReference>
<evidence type="ECO:0000256" key="5">
    <source>
        <dbReference type="RuleBase" id="RU003690"/>
    </source>
</evidence>
<dbReference type="FunFam" id="3.20.20.80:FF:000004">
    <property type="entry name" value="Beta-glucosidase 6-phospho-beta-glucosidase"/>
    <property type="match status" value="1"/>
</dbReference>
<feature type="active site" description="Nucleophile" evidence="4">
    <location>
        <position position="363"/>
    </location>
</feature>
<evidence type="ECO:0000256" key="4">
    <source>
        <dbReference type="PROSITE-ProRule" id="PRU10055"/>
    </source>
</evidence>
<name>A0A1C7FGM3_9VIBR</name>
<dbReference type="GO" id="GO:0016052">
    <property type="term" value="P:carbohydrate catabolic process"/>
    <property type="evidence" value="ECO:0007669"/>
    <property type="project" value="TreeGrafter"/>
</dbReference>
<dbReference type="PROSITE" id="PS00572">
    <property type="entry name" value="GLYCOSYL_HYDROL_F1_1"/>
    <property type="match status" value="1"/>
</dbReference>
<keyword evidence="8" id="KW-1185">Reference proteome</keyword>
<evidence type="ECO:0000313" key="7">
    <source>
        <dbReference type="EMBL" id="ANU39130.1"/>
    </source>
</evidence>
<keyword evidence="2 6" id="KW-0378">Hydrolase</keyword>
<dbReference type="PANTHER" id="PTHR10353">
    <property type="entry name" value="GLYCOSYL HYDROLASE"/>
    <property type="match status" value="1"/>
</dbReference>
<gene>
    <name evidence="7" type="primary">bglA</name>
    <name evidence="7" type="ORF">VSVS05_04094</name>
</gene>
<dbReference type="GO" id="GO:0005829">
    <property type="term" value="C:cytosol"/>
    <property type="evidence" value="ECO:0007669"/>
    <property type="project" value="TreeGrafter"/>
</dbReference>